<feature type="compositionally biased region" description="Polar residues" evidence="1">
    <location>
        <begin position="70"/>
        <end position="82"/>
    </location>
</feature>
<dbReference type="Gene3D" id="1.10.510.10">
    <property type="entry name" value="Transferase(Phosphotransferase) domain 1"/>
    <property type="match status" value="1"/>
</dbReference>
<evidence type="ECO:0000256" key="1">
    <source>
        <dbReference type="SAM" id="MobiDB-lite"/>
    </source>
</evidence>
<dbReference type="InterPro" id="IPR000719">
    <property type="entry name" value="Prot_kinase_dom"/>
</dbReference>
<feature type="chain" id="PRO_5040258305" description="Protein kinase domain-containing protein" evidence="2">
    <location>
        <begin position="17"/>
        <end position="399"/>
    </location>
</feature>
<dbReference type="GO" id="GO:0004672">
    <property type="term" value="F:protein kinase activity"/>
    <property type="evidence" value="ECO:0007669"/>
    <property type="project" value="InterPro"/>
</dbReference>
<dbReference type="PROSITE" id="PS50011">
    <property type="entry name" value="PROTEIN_KINASE_DOM"/>
    <property type="match status" value="1"/>
</dbReference>
<evidence type="ECO:0000313" key="4">
    <source>
        <dbReference type="EMBL" id="KAG6104891.1"/>
    </source>
</evidence>
<accession>A0A9P7TRR1</accession>
<name>A0A9P7TRR1_9HYPO</name>
<proteinExistence type="predicted"/>
<feature type="compositionally biased region" description="Basic and acidic residues" evidence="1">
    <location>
        <begin position="58"/>
        <end position="69"/>
    </location>
</feature>
<feature type="signal peptide" evidence="2">
    <location>
        <begin position="1"/>
        <end position="16"/>
    </location>
</feature>
<dbReference type="EMBL" id="SRQM01000908">
    <property type="protein sequence ID" value="KAG6104891.1"/>
    <property type="molecule type" value="Genomic_DNA"/>
</dbReference>
<gene>
    <name evidence="4" type="ORF">E4U13_008179</name>
</gene>
<dbReference type="AlphaFoldDB" id="A0A9P7TRR1"/>
<feature type="domain" description="Protein kinase" evidence="3">
    <location>
        <begin position="175"/>
        <end position="399"/>
    </location>
</feature>
<dbReference type="SUPFAM" id="SSF56112">
    <property type="entry name" value="Protein kinase-like (PK-like)"/>
    <property type="match status" value="1"/>
</dbReference>
<sequence>MHLSAVSQLFAFVVQAIEAPKPAKEWEIAASELPIWKLKRVEIQEKISQAAEQPCEEADSHSSDRKTMSCDRTSIHTQPASRSTHHPADGQEASGSGSKTGKELPQNGGMDKRPDSRQDVFDESYCTHECVRGLAFGGPLDENCPNFKDHGSKHINRQEFLRLMREQLQSKEAHDHCKPINTSGHIGHLFKVRLLPHGYTLVAKAVGPLDWRPLIHEEKMYNHLRDIQGRFIPVCPGFVELNGGFHCKEYHTSSGCFGHFLFLSYAGKPVLKSLSKFDDSVVSQVLATLAQLHHRRVMHRDAAPRNMLYDDRTGRYMVIDLEMSKPIDEEVLEAMNGCRKKRKIKREFKTANNNFAAESKYLLAKLSSSARTCRRRFEHVVDSSQILVYKEFTPLYAMH</sequence>
<dbReference type="Proteomes" id="UP000732380">
    <property type="component" value="Unassembled WGS sequence"/>
</dbReference>
<comment type="caution">
    <text evidence="4">The sequence shown here is derived from an EMBL/GenBank/DDBJ whole genome shotgun (WGS) entry which is preliminary data.</text>
</comment>
<reference evidence="4 5" key="1">
    <citation type="journal article" date="2020" name="bioRxiv">
        <title>Whole genome comparisons of ergot fungi reveals the divergence and evolution of species within the genus Claviceps are the result of varying mechanisms driving genome evolution and host range expansion.</title>
        <authorList>
            <person name="Wyka S.A."/>
            <person name="Mondo S.J."/>
            <person name="Liu M."/>
            <person name="Dettman J."/>
            <person name="Nalam V."/>
            <person name="Broders K.D."/>
        </authorList>
    </citation>
    <scope>NUCLEOTIDE SEQUENCE [LARGE SCALE GENOMIC DNA]</scope>
    <source>
        <strain evidence="4 5">LM576</strain>
    </source>
</reference>
<evidence type="ECO:0000256" key="2">
    <source>
        <dbReference type="SAM" id="SignalP"/>
    </source>
</evidence>
<evidence type="ECO:0000259" key="3">
    <source>
        <dbReference type="PROSITE" id="PS50011"/>
    </source>
</evidence>
<organism evidence="4 5">
    <name type="scientific">Claviceps humidiphila</name>
    <dbReference type="NCBI Taxonomy" id="1294629"/>
    <lineage>
        <taxon>Eukaryota</taxon>
        <taxon>Fungi</taxon>
        <taxon>Dikarya</taxon>
        <taxon>Ascomycota</taxon>
        <taxon>Pezizomycotina</taxon>
        <taxon>Sordariomycetes</taxon>
        <taxon>Hypocreomycetidae</taxon>
        <taxon>Hypocreales</taxon>
        <taxon>Clavicipitaceae</taxon>
        <taxon>Claviceps</taxon>
    </lineage>
</organism>
<evidence type="ECO:0000313" key="5">
    <source>
        <dbReference type="Proteomes" id="UP000732380"/>
    </source>
</evidence>
<dbReference type="GO" id="GO:0005524">
    <property type="term" value="F:ATP binding"/>
    <property type="evidence" value="ECO:0007669"/>
    <property type="project" value="InterPro"/>
</dbReference>
<keyword evidence="5" id="KW-1185">Reference proteome</keyword>
<keyword evidence="2" id="KW-0732">Signal</keyword>
<feature type="region of interest" description="Disordered" evidence="1">
    <location>
        <begin position="50"/>
        <end position="117"/>
    </location>
</feature>
<protein>
    <recommendedName>
        <fullName evidence="3">Protein kinase domain-containing protein</fullName>
    </recommendedName>
</protein>
<dbReference type="InterPro" id="IPR011009">
    <property type="entry name" value="Kinase-like_dom_sf"/>
</dbReference>